<evidence type="ECO:0000259" key="7">
    <source>
        <dbReference type="Pfam" id="PF01171"/>
    </source>
</evidence>
<dbReference type="PANTHER" id="PTHR43033:SF1">
    <property type="entry name" value="TRNA(ILE)-LYSIDINE SYNTHASE-RELATED"/>
    <property type="match status" value="1"/>
</dbReference>
<dbReference type="EC" id="6.3.4.19" evidence="6"/>
<evidence type="ECO:0000256" key="6">
    <source>
        <dbReference type="HAMAP-Rule" id="MF_01161"/>
    </source>
</evidence>
<comment type="subcellular location">
    <subcellularLocation>
        <location evidence="6">Cytoplasm</location>
    </subcellularLocation>
</comment>
<comment type="function">
    <text evidence="6">Ligates lysine onto the cytidine present at position 34 of the AUA codon-specific tRNA(Ile) that contains the anticodon CAU, in an ATP-dependent manner. Cytidine is converted to lysidine, thus changing the amino acid specificity of the tRNA from methionine to isoleucine.</text>
</comment>
<dbReference type="Proteomes" id="UP001302666">
    <property type="component" value="Chromosome"/>
</dbReference>
<gene>
    <name evidence="6 8" type="primary">tilS</name>
    <name evidence="8" type="ORF">R1T40_11290</name>
</gene>
<evidence type="ECO:0000256" key="4">
    <source>
        <dbReference type="ARBA" id="ARBA00022840"/>
    </source>
</evidence>
<comment type="similarity">
    <text evidence="6">Belongs to the tRNA(Ile)-lysidine synthase family.</text>
</comment>
<evidence type="ECO:0000256" key="2">
    <source>
        <dbReference type="ARBA" id="ARBA00022694"/>
    </source>
</evidence>
<dbReference type="InterPro" id="IPR014729">
    <property type="entry name" value="Rossmann-like_a/b/a_fold"/>
</dbReference>
<dbReference type="RefSeq" id="WP_317384158.1">
    <property type="nucleotide sequence ID" value="NZ_CP136704.1"/>
</dbReference>
<dbReference type="InterPro" id="IPR012795">
    <property type="entry name" value="tRNA_Ile_lys_synt_N"/>
</dbReference>
<keyword evidence="6" id="KW-0963">Cytoplasm</keyword>
<dbReference type="Pfam" id="PF01171">
    <property type="entry name" value="ATP_bind_3"/>
    <property type="match status" value="1"/>
</dbReference>
<sequence length="426" mass="47169">MLLIPTEEALITEIGARLGTLPEKLGVAVSGGSDSMALLHLLNAMSRTSETEVYVATVDHGLRRESRQEAECVAARAAELGLQHDILTWHSPAESGNLQGEARAARYRLLAQWAKARGLQAVAVGHTADDQAETLVMRLRRASGVTGLSGMSVRHLRDGIELLRPLLRVHRKDLRSYLTDRSIPWIDDPSNNDMRFERVRVREALTALEPLGLTIDALTAVADNMRMADAALNHAMRVAAAELGQVRLGAVVLDRAGFHDLQDEVARRLLVSAITYVSGADYPPRRAPLLDACHALREGRGLTLQGCQLLVKSDRIWVCREYEAVRETCIEHVSEQRSDVVWDNAWKMSVPPNIPHDTKLRALGDDGLRLMEDWRRHAVPREVLKPLPAVWQGGELIAVPPLEQSSAWSTAAMRLSETWATRSLSH</sequence>
<keyword evidence="3 6" id="KW-0547">Nucleotide-binding</keyword>
<keyword evidence="8" id="KW-0378">Hydrolase</keyword>
<dbReference type="Gene3D" id="3.40.50.620">
    <property type="entry name" value="HUPs"/>
    <property type="match status" value="1"/>
</dbReference>
<protein>
    <recommendedName>
        <fullName evidence="6">tRNA(Ile)-lysidine synthase</fullName>
        <ecNumber evidence="6">6.3.4.19</ecNumber>
    </recommendedName>
    <alternativeName>
        <fullName evidence="6">tRNA(Ile)-2-lysyl-cytidine synthase</fullName>
    </alternativeName>
    <alternativeName>
        <fullName evidence="6">tRNA(Ile)-lysidine synthetase</fullName>
    </alternativeName>
</protein>
<dbReference type="EMBL" id="CP136704">
    <property type="protein sequence ID" value="WOI31554.1"/>
    <property type="molecule type" value="Genomic_DNA"/>
</dbReference>
<accession>A0ABZ0HC78</accession>
<keyword evidence="9" id="KW-1185">Reference proteome</keyword>
<comment type="domain">
    <text evidence="6">The N-terminal region contains the highly conserved SGGXDS motif, predicted to be a P-loop motif involved in ATP binding.</text>
</comment>
<evidence type="ECO:0000256" key="5">
    <source>
        <dbReference type="ARBA" id="ARBA00048539"/>
    </source>
</evidence>
<dbReference type="GO" id="GO:0016787">
    <property type="term" value="F:hydrolase activity"/>
    <property type="evidence" value="ECO:0007669"/>
    <property type="project" value="UniProtKB-KW"/>
</dbReference>
<dbReference type="PANTHER" id="PTHR43033">
    <property type="entry name" value="TRNA(ILE)-LYSIDINE SYNTHASE-RELATED"/>
    <property type="match status" value="1"/>
</dbReference>
<dbReference type="SUPFAM" id="SSF52402">
    <property type="entry name" value="Adenine nucleotide alpha hydrolases-like"/>
    <property type="match status" value="1"/>
</dbReference>
<dbReference type="CDD" id="cd01992">
    <property type="entry name" value="TilS_N"/>
    <property type="match status" value="1"/>
</dbReference>
<dbReference type="GO" id="GO:0032267">
    <property type="term" value="F:tRNA(Ile)-lysidine synthase activity"/>
    <property type="evidence" value="ECO:0007669"/>
    <property type="project" value="UniProtKB-EC"/>
</dbReference>
<dbReference type="NCBIfam" id="TIGR02432">
    <property type="entry name" value="lysidine_TilS_N"/>
    <property type="match status" value="1"/>
</dbReference>
<keyword evidence="1 6" id="KW-0436">Ligase</keyword>
<name>A0ABZ0HC78_TRISK</name>
<feature type="binding site" evidence="6">
    <location>
        <begin position="30"/>
        <end position="35"/>
    </location>
    <ligand>
        <name>ATP</name>
        <dbReference type="ChEBI" id="CHEBI:30616"/>
    </ligand>
</feature>
<dbReference type="HAMAP" id="MF_01161">
    <property type="entry name" value="tRNA_Ile_lys_synt"/>
    <property type="match status" value="1"/>
</dbReference>
<evidence type="ECO:0000256" key="3">
    <source>
        <dbReference type="ARBA" id="ARBA00022741"/>
    </source>
</evidence>
<evidence type="ECO:0000256" key="1">
    <source>
        <dbReference type="ARBA" id="ARBA00022598"/>
    </source>
</evidence>
<dbReference type="InterPro" id="IPR012094">
    <property type="entry name" value="tRNA_Ile_lys_synt"/>
</dbReference>
<evidence type="ECO:0000313" key="9">
    <source>
        <dbReference type="Proteomes" id="UP001302666"/>
    </source>
</evidence>
<evidence type="ECO:0000313" key="8">
    <source>
        <dbReference type="EMBL" id="WOI31554.1"/>
    </source>
</evidence>
<dbReference type="InterPro" id="IPR011063">
    <property type="entry name" value="TilS/TtcA_N"/>
</dbReference>
<feature type="domain" description="tRNA(Ile)-lysidine/2-thiocytidine synthase N-terminal" evidence="7">
    <location>
        <begin position="25"/>
        <end position="203"/>
    </location>
</feature>
<organism evidence="8 9">
    <name type="scientific">Tritonibacter scottomollicae</name>
    <name type="common">Epibacterium scottomollicae</name>
    <dbReference type="NCBI Taxonomy" id="483013"/>
    <lineage>
        <taxon>Bacteria</taxon>
        <taxon>Pseudomonadati</taxon>
        <taxon>Pseudomonadota</taxon>
        <taxon>Alphaproteobacteria</taxon>
        <taxon>Rhodobacterales</taxon>
        <taxon>Paracoccaceae</taxon>
        <taxon>Tritonibacter</taxon>
    </lineage>
</organism>
<keyword evidence="4 6" id="KW-0067">ATP-binding</keyword>
<keyword evidence="2 6" id="KW-0819">tRNA processing</keyword>
<proteinExistence type="inferred from homology"/>
<comment type="catalytic activity">
    <reaction evidence="5 6">
        <text>cytidine(34) in tRNA(Ile2) + L-lysine + ATP = lysidine(34) in tRNA(Ile2) + AMP + diphosphate + H(+)</text>
        <dbReference type="Rhea" id="RHEA:43744"/>
        <dbReference type="Rhea" id="RHEA-COMP:10625"/>
        <dbReference type="Rhea" id="RHEA-COMP:10670"/>
        <dbReference type="ChEBI" id="CHEBI:15378"/>
        <dbReference type="ChEBI" id="CHEBI:30616"/>
        <dbReference type="ChEBI" id="CHEBI:32551"/>
        <dbReference type="ChEBI" id="CHEBI:33019"/>
        <dbReference type="ChEBI" id="CHEBI:82748"/>
        <dbReference type="ChEBI" id="CHEBI:83665"/>
        <dbReference type="ChEBI" id="CHEBI:456215"/>
        <dbReference type="EC" id="6.3.4.19"/>
    </reaction>
</comment>
<reference evidence="8 9" key="1">
    <citation type="submission" date="2023-10" db="EMBL/GenBank/DDBJ databases">
        <title>Eight complete genome sequences of bacteria isolated from laboratory stock of Giant Kelp gametophytes.</title>
        <authorList>
            <person name="Tolentino B."/>
            <person name="Nuzhdin S."/>
        </authorList>
    </citation>
    <scope>NUCLEOTIDE SEQUENCE [LARGE SCALE GENOMIC DNA]</scope>
    <source>
        <strain evidence="8 9">LC.270.F.C4</strain>
    </source>
</reference>